<feature type="domain" description="DUF7662" evidence="1">
    <location>
        <begin position="4"/>
        <end position="78"/>
    </location>
</feature>
<dbReference type="RefSeq" id="WP_165027681.1">
    <property type="nucleotide sequence ID" value="NZ_JAAKZF010000011.1"/>
</dbReference>
<protein>
    <recommendedName>
        <fullName evidence="1">DUF7662 domain-containing protein</fullName>
    </recommendedName>
</protein>
<name>A0A6G4WC33_9HYPH</name>
<comment type="caution">
    <text evidence="2">The sequence shown here is derived from an EMBL/GenBank/DDBJ whole genome shotgun (WGS) entry which is preliminary data.</text>
</comment>
<proteinExistence type="predicted"/>
<reference evidence="2 3" key="1">
    <citation type="submission" date="2020-02" db="EMBL/GenBank/DDBJ databases">
        <title>Genome sequence of strain CCNWXJ40-4.</title>
        <authorList>
            <person name="Gao J."/>
            <person name="Sun J."/>
        </authorList>
    </citation>
    <scope>NUCLEOTIDE SEQUENCE [LARGE SCALE GENOMIC DNA]</scope>
    <source>
        <strain evidence="2 3">CCNWXJ 40-4</strain>
    </source>
</reference>
<dbReference type="EMBL" id="JAAKZF010000011">
    <property type="protein sequence ID" value="NGO51796.1"/>
    <property type="molecule type" value="Genomic_DNA"/>
</dbReference>
<evidence type="ECO:0000313" key="3">
    <source>
        <dbReference type="Proteomes" id="UP001642900"/>
    </source>
</evidence>
<dbReference type="InterPro" id="IPR056079">
    <property type="entry name" value="DUF7662"/>
</dbReference>
<dbReference type="AlphaFoldDB" id="A0A6G4WC33"/>
<dbReference type="Pfam" id="PF24698">
    <property type="entry name" value="DUF7662"/>
    <property type="match status" value="1"/>
</dbReference>
<organism evidence="2 3">
    <name type="scientific">Allomesorhizobium camelthorni</name>
    <dbReference type="NCBI Taxonomy" id="475069"/>
    <lineage>
        <taxon>Bacteria</taxon>
        <taxon>Pseudomonadati</taxon>
        <taxon>Pseudomonadota</taxon>
        <taxon>Alphaproteobacteria</taxon>
        <taxon>Hyphomicrobiales</taxon>
        <taxon>Phyllobacteriaceae</taxon>
        <taxon>Allomesorhizobium</taxon>
    </lineage>
</organism>
<sequence length="146" mass="16481">MGKYTPLRSYLARQDKDRVPMSFDEIERLIGEKLPASKKYPAWWSNNPSNNPMTREWVAAGFQSEDVDVAGESVVFARVQPVVHAAPLEGFGESPQAEFERPVRRHPLFGRLKGVITLLPGVDLTEPADPELADYLDRKYGPEVRD</sequence>
<evidence type="ECO:0000259" key="1">
    <source>
        <dbReference type="Pfam" id="PF24698"/>
    </source>
</evidence>
<evidence type="ECO:0000313" key="2">
    <source>
        <dbReference type="EMBL" id="NGO51796.1"/>
    </source>
</evidence>
<gene>
    <name evidence="2" type="ORF">G6N73_11490</name>
</gene>
<dbReference type="Proteomes" id="UP001642900">
    <property type="component" value="Unassembled WGS sequence"/>
</dbReference>
<keyword evidence="3" id="KW-1185">Reference proteome</keyword>
<accession>A0A6G4WC33</accession>